<feature type="transmembrane region" description="Helical" evidence="1">
    <location>
        <begin position="24"/>
        <end position="45"/>
    </location>
</feature>
<dbReference type="OrthoDB" id="8965954at2"/>
<keyword evidence="4" id="KW-1185">Reference proteome</keyword>
<feature type="transmembrane region" description="Helical" evidence="1">
    <location>
        <begin position="51"/>
        <end position="71"/>
    </location>
</feature>
<evidence type="ECO:0000256" key="1">
    <source>
        <dbReference type="SAM" id="Phobius"/>
    </source>
</evidence>
<dbReference type="Proteomes" id="UP000184092">
    <property type="component" value="Unassembled WGS sequence"/>
</dbReference>
<dbReference type="EMBL" id="FRCL01000004">
    <property type="protein sequence ID" value="SHM42562.1"/>
    <property type="molecule type" value="Genomic_DNA"/>
</dbReference>
<evidence type="ECO:0000313" key="4">
    <source>
        <dbReference type="Proteomes" id="UP000184092"/>
    </source>
</evidence>
<protein>
    <submittedName>
        <fullName evidence="3">2TM domain-containing protein</fullName>
    </submittedName>
</protein>
<dbReference type="STRING" id="178356.SAMN05216269_104178"/>
<sequence length="101" mass="12285">MENINQNNERYYSAKKQVEEIKGFYGNLISYIVVNIGLVIVNLMTSPNHLWFYWPLLWWGMGVVFHGLRVFKYMPFVTKDWEEKKIREFMDKEKGNKETWE</sequence>
<feature type="domain" description="2TM" evidence="2">
    <location>
        <begin position="14"/>
        <end position="91"/>
    </location>
</feature>
<gene>
    <name evidence="3" type="ORF">SAMN05216269_104178</name>
</gene>
<reference evidence="4" key="1">
    <citation type="submission" date="2016-11" db="EMBL/GenBank/DDBJ databases">
        <authorList>
            <person name="Varghese N."/>
            <person name="Submissions S."/>
        </authorList>
    </citation>
    <scope>NUCLEOTIDE SEQUENCE [LARGE SCALE GENOMIC DNA]</scope>
    <source>
        <strain evidence="4">CGMCC 1.2749</strain>
    </source>
</reference>
<accession>A0A1M7IP38</accession>
<keyword evidence="1" id="KW-1133">Transmembrane helix</keyword>
<dbReference type="InterPro" id="IPR025698">
    <property type="entry name" value="2TM_dom"/>
</dbReference>
<dbReference type="Pfam" id="PF13239">
    <property type="entry name" value="2TM"/>
    <property type="match status" value="1"/>
</dbReference>
<dbReference type="AlphaFoldDB" id="A0A1M7IP38"/>
<dbReference type="RefSeq" id="WP_073207313.1">
    <property type="nucleotide sequence ID" value="NZ_FRCL01000004.1"/>
</dbReference>
<keyword evidence="1" id="KW-0472">Membrane</keyword>
<name>A0A1M7IP38_9FLAO</name>
<organism evidence="3 4">
    <name type="scientific">Flavobacterium xinjiangense</name>
    <dbReference type="NCBI Taxonomy" id="178356"/>
    <lineage>
        <taxon>Bacteria</taxon>
        <taxon>Pseudomonadati</taxon>
        <taxon>Bacteroidota</taxon>
        <taxon>Flavobacteriia</taxon>
        <taxon>Flavobacteriales</taxon>
        <taxon>Flavobacteriaceae</taxon>
        <taxon>Flavobacterium</taxon>
    </lineage>
</organism>
<keyword evidence="1" id="KW-0812">Transmembrane</keyword>
<evidence type="ECO:0000259" key="2">
    <source>
        <dbReference type="Pfam" id="PF13239"/>
    </source>
</evidence>
<evidence type="ECO:0000313" key="3">
    <source>
        <dbReference type="EMBL" id="SHM42562.1"/>
    </source>
</evidence>
<proteinExistence type="predicted"/>